<dbReference type="CDD" id="cd06225">
    <property type="entry name" value="HAMP"/>
    <property type="match status" value="1"/>
</dbReference>
<evidence type="ECO:0000313" key="14">
    <source>
        <dbReference type="EMBL" id="PEN08361.1"/>
    </source>
</evidence>
<proteinExistence type="predicted"/>
<name>A0A2H3P8W9_9BACT</name>
<sequence>MANSSTTAALPNRSTFRQRLLLTIGSALAVALAVLAALIWLGAYAWFNHTAHQVLRAETEHVLAQVVGPEGALRADAYAWNEPHHLFRGEHVDPFFLQVFNAEGELVRASENIAAFPDDAYPEQLLETPTPPGRSYAPLRTVQVEDTQLYYMVRPIRNAEGTPIGIVQLARRDPGLQQLHRRLAFGLGGGLLVVLMGLGGLIWWVAGRVLRPLETITAATQTISADALGTRITVPDEADRETAQLAATLNTLLDRLETAFDEMRRFTASAAHELKTPLTVLQGHVDVTLRRPREAEDYRETLQLARRKISHLIAMVQGLLTLARIDQADQPDPEATVDLAQLVRSEAPTFRAAVAERDVAFVVNAPESVPVAGAPEMLREVVTNLLDNAVKYTRQGRIEVTVRVHDPETAALVVSDTGVGMTEDEQAQATDRFFRAASMHATQVDGSGLGLSLVDQIVRWHGGTLHIESAPEHGTTVTVQLLRSSKAP</sequence>
<dbReference type="InterPro" id="IPR036097">
    <property type="entry name" value="HisK_dim/P_sf"/>
</dbReference>
<dbReference type="GO" id="GO:0005886">
    <property type="term" value="C:plasma membrane"/>
    <property type="evidence" value="ECO:0007669"/>
    <property type="project" value="TreeGrafter"/>
</dbReference>
<keyword evidence="15" id="KW-1185">Reference proteome</keyword>
<evidence type="ECO:0000256" key="10">
    <source>
        <dbReference type="ARBA" id="ARBA00023136"/>
    </source>
</evidence>
<dbReference type="InterPro" id="IPR036890">
    <property type="entry name" value="HATPase_C_sf"/>
</dbReference>
<accession>A0A2H3P8W9</accession>
<dbReference type="Gene3D" id="1.10.287.130">
    <property type="match status" value="1"/>
</dbReference>
<dbReference type="Gene3D" id="6.10.340.10">
    <property type="match status" value="1"/>
</dbReference>
<dbReference type="RefSeq" id="WP_098061400.1">
    <property type="nucleotide sequence ID" value="NZ_PDEP01000003.1"/>
</dbReference>
<evidence type="ECO:0000256" key="9">
    <source>
        <dbReference type="ARBA" id="ARBA00023012"/>
    </source>
</evidence>
<dbReference type="SMART" id="SM00388">
    <property type="entry name" value="HisKA"/>
    <property type="match status" value="1"/>
</dbReference>
<evidence type="ECO:0000256" key="2">
    <source>
        <dbReference type="ARBA" id="ARBA00004370"/>
    </source>
</evidence>
<dbReference type="Pfam" id="PF00672">
    <property type="entry name" value="HAMP"/>
    <property type="match status" value="1"/>
</dbReference>
<dbReference type="CDD" id="cd00075">
    <property type="entry name" value="HATPase"/>
    <property type="match status" value="1"/>
</dbReference>
<dbReference type="EMBL" id="PDEP01000003">
    <property type="protein sequence ID" value="PEN08361.1"/>
    <property type="molecule type" value="Genomic_DNA"/>
</dbReference>
<dbReference type="InterPro" id="IPR005467">
    <property type="entry name" value="His_kinase_dom"/>
</dbReference>
<evidence type="ECO:0000256" key="4">
    <source>
        <dbReference type="ARBA" id="ARBA00022553"/>
    </source>
</evidence>
<dbReference type="InterPro" id="IPR004358">
    <property type="entry name" value="Sig_transdc_His_kin-like_C"/>
</dbReference>
<keyword evidence="9" id="KW-0902">Two-component regulatory system</keyword>
<keyword evidence="8 11" id="KW-1133">Transmembrane helix</keyword>
<dbReference type="SMART" id="SM00304">
    <property type="entry name" value="HAMP"/>
    <property type="match status" value="1"/>
</dbReference>
<evidence type="ECO:0000259" key="13">
    <source>
        <dbReference type="PROSITE" id="PS50885"/>
    </source>
</evidence>
<dbReference type="SUPFAM" id="SSF55874">
    <property type="entry name" value="ATPase domain of HSP90 chaperone/DNA topoisomerase II/histidine kinase"/>
    <property type="match status" value="1"/>
</dbReference>
<dbReference type="SUPFAM" id="SSF47384">
    <property type="entry name" value="Homodimeric domain of signal transducing histidine kinase"/>
    <property type="match status" value="1"/>
</dbReference>
<dbReference type="OrthoDB" id="594725at2"/>
<evidence type="ECO:0000256" key="6">
    <source>
        <dbReference type="ARBA" id="ARBA00022692"/>
    </source>
</evidence>
<evidence type="ECO:0000256" key="3">
    <source>
        <dbReference type="ARBA" id="ARBA00012438"/>
    </source>
</evidence>
<feature type="transmembrane region" description="Helical" evidence="11">
    <location>
        <begin position="183"/>
        <end position="206"/>
    </location>
</feature>
<keyword evidence="7" id="KW-0418">Kinase</keyword>
<keyword evidence="4" id="KW-0597">Phosphoprotein</keyword>
<dbReference type="PRINTS" id="PR00344">
    <property type="entry name" value="BCTRLSENSOR"/>
</dbReference>
<feature type="domain" description="Histidine kinase" evidence="12">
    <location>
        <begin position="269"/>
        <end position="485"/>
    </location>
</feature>
<evidence type="ECO:0000256" key="11">
    <source>
        <dbReference type="SAM" id="Phobius"/>
    </source>
</evidence>
<dbReference type="GO" id="GO:0000155">
    <property type="term" value="F:phosphorelay sensor kinase activity"/>
    <property type="evidence" value="ECO:0007669"/>
    <property type="project" value="InterPro"/>
</dbReference>
<evidence type="ECO:0000256" key="1">
    <source>
        <dbReference type="ARBA" id="ARBA00000085"/>
    </source>
</evidence>
<evidence type="ECO:0000256" key="7">
    <source>
        <dbReference type="ARBA" id="ARBA00022777"/>
    </source>
</evidence>
<dbReference type="AlphaFoldDB" id="A0A2H3P8W9"/>
<organism evidence="14 15">
    <name type="scientific">Longimonas halophila</name>
    <dbReference type="NCBI Taxonomy" id="1469170"/>
    <lineage>
        <taxon>Bacteria</taxon>
        <taxon>Pseudomonadati</taxon>
        <taxon>Rhodothermota</taxon>
        <taxon>Rhodothermia</taxon>
        <taxon>Rhodothermales</taxon>
        <taxon>Salisaetaceae</taxon>
        <taxon>Longimonas</taxon>
    </lineage>
</organism>
<feature type="transmembrane region" description="Helical" evidence="11">
    <location>
        <begin position="20"/>
        <end position="47"/>
    </location>
</feature>
<dbReference type="EC" id="2.7.13.3" evidence="3"/>
<evidence type="ECO:0000259" key="12">
    <source>
        <dbReference type="PROSITE" id="PS50109"/>
    </source>
</evidence>
<dbReference type="PANTHER" id="PTHR45436:SF5">
    <property type="entry name" value="SENSOR HISTIDINE KINASE TRCS"/>
    <property type="match status" value="1"/>
</dbReference>
<dbReference type="InterPro" id="IPR003661">
    <property type="entry name" value="HisK_dim/P_dom"/>
</dbReference>
<dbReference type="PROSITE" id="PS50109">
    <property type="entry name" value="HIS_KIN"/>
    <property type="match status" value="1"/>
</dbReference>
<dbReference type="SMART" id="SM00387">
    <property type="entry name" value="HATPase_c"/>
    <property type="match status" value="1"/>
</dbReference>
<evidence type="ECO:0000256" key="5">
    <source>
        <dbReference type="ARBA" id="ARBA00022679"/>
    </source>
</evidence>
<dbReference type="InterPro" id="IPR050428">
    <property type="entry name" value="TCS_sensor_his_kinase"/>
</dbReference>
<dbReference type="PROSITE" id="PS50885">
    <property type="entry name" value="HAMP"/>
    <property type="match status" value="1"/>
</dbReference>
<dbReference type="Proteomes" id="UP000221024">
    <property type="component" value="Unassembled WGS sequence"/>
</dbReference>
<dbReference type="InterPro" id="IPR003660">
    <property type="entry name" value="HAMP_dom"/>
</dbReference>
<dbReference type="PANTHER" id="PTHR45436">
    <property type="entry name" value="SENSOR HISTIDINE KINASE YKOH"/>
    <property type="match status" value="1"/>
</dbReference>
<dbReference type="Gene3D" id="3.30.565.10">
    <property type="entry name" value="Histidine kinase-like ATPase, C-terminal domain"/>
    <property type="match status" value="1"/>
</dbReference>
<keyword evidence="10 11" id="KW-0472">Membrane</keyword>
<dbReference type="CDD" id="cd00082">
    <property type="entry name" value="HisKA"/>
    <property type="match status" value="1"/>
</dbReference>
<reference evidence="14 15" key="1">
    <citation type="submission" date="2017-10" db="EMBL/GenBank/DDBJ databases">
        <title>Draft genome of Longimonas halophila.</title>
        <authorList>
            <person name="Goh K.M."/>
            <person name="Shamsir M.S."/>
            <person name="Lim S.W."/>
        </authorList>
    </citation>
    <scope>NUCLEOTIDE SEQUENCE [LARGE SCALE GENOMIC DNA]</scope>
    <source>
        <strain evidence="14 15">KCTC 42399</strain>
    </source>
</reference>
<dbReference type="Pfam" id="PF00512">
    <property type="entry name" value="HisKA"/>
    <property type="match status" value="1"/>
</dbReference>
<evidence type="ECO:0000256" key="8">
    <source>
        <dbReference type="ARBA" id="ARBA00022989"/>
    </source>
</evidence>
<dbReference type="FunFam" id="1.10.287.130:FF:000001">
    <property type="entry name" value="Two-component sensor histidine kinase"/>
    <property type="match status" value="1"/>
</dbReference>
<gene>
    <name evidence="14" type="ORF">CRI93_04395</name>
</gene>
<comment type="subcellular location">
    <subcellularLocation>
        <location evidence="2">Membrane</location>
    </subcellularLocation>
</comment>
<keyword evidence="6 11" id="KW-0812">Transmembrane</keyword>
<comment type="catalytic activity">
    <reaction evidence="1">
        <text>ATP + protein L-histidine = ADP + protein N-phospho-L-histidine.</text>
        <dbReference type="EC" id="2.7.13.3"/>
    </reaction>
</comment>
<feature type="domain" description="HAMP" evidence="13">
    <location>
        <begin position="207"/>
        <end position="261"/>
    </location>
</feature>
<keyword evidence="5" id="KW-0808">Transferase</keyword>
<protein>
    <recommendedName>
        <fullName evidence="3">histidine kinase</fullName>
        <ecNumber evidence="3">2.7.13.3</ecNumber>
    </recommendedName>
</protein>
<dbReference type="InterPro" id="IPR003594">
    <property type="entry name" value="HATPase_dom"/>
</dbReference>
<evidence type="ECO:0000313" key="15">
    <source>
        <dbReference type="Proteomes" id="UP000221024"/>
    </source>
</evidence>
<dbReference type="Pfam" id="PF02518">
    <property type="entry name" value="HATPase_c"/>
    <property type="match status" value="1"/>
</dbReference>
<comment type="caution">
    <text evidence="14">The sequence shown here is derived from an EMBL/GenBank/DDBJ whole genome shotgun (WGS) entry which is preliminary data.</text>
</comment>